<organism evidence="3 4">
    <name type="scientific">Syncephalis pseudoplumigaleata</name>
    <dbReference type="NCBI Taxonomy" id="1712513"/>
    <lineage>
        <taxon>Eukaryota</taxon>
        <taxon>Fungi</taxon>
        <taxon>Fungi incertae sedis</taxon>
        <taxon>Zoopagomycota</taxon>
        <taxon>Zoopagomycotina</taxon>
        <taxon>Zoopagomycetes</taxon>
        <taxon>Zoopagales</taxon>
        <taxon>Piptocephalidaceae</taxon>
        <taxon>Syncephalis</taxon>
    </lineage>
</organism>
<reference evidence="4" key="1">
    <citation type="journal article" date="2018" name="Nat. Microbiol.">
        <title>Leveraging single-cell genomics to expand the fungal tree of life.</title>
        <authorList>
            <person name="Ahrendt S.R."/>
            <person name="Quandt C.A."/>
            <person name="Ciobanu D."/>
            <person name="Clum A."/>
            <person name="Salamov A."/>
            <person name="Andreopoulos B."/>
            <person name="Cheng J.F."/>
            <person name="Woyke T."/>
            <person name="Pelin A."/>
            <person name="Henrissat B."/>
            <person name="Reynolds N.K."/>
            <person name="Benny G.L."/>
            <person name="Smith M.E."/>
            <person name="James T.Y."/>
            <person name="Grigoriev I.V."/>
        </authorList>
    </citation>
    <scope>NUCLEOTIDE SEQUENCE [LARGE SCALE GENOMIC DNA]</scope>
    <source>
        <strain evidence="4">Benny S71-1</strain>
    </source>
</reference>
<keyword evidence="2" id="KW-0677">Repeat</keyword>
<dbReference type="Pfam" id="PF13855">
    <property type="entry name" value="LRR_8"/>
    <property type="match status" value="1"/>
</dbReference>
<dbReference type="InterPro" id="IPR003591">
    <property type="entry name" value="Leu-rich_rpt_typical-subtyp"/>
</dbReference>
<dbReference type="InterPro" id="IPR001611">
    <property type="entry name" value="Leu-rich_rpt"/>
</dbReference>
<dbReference type="SUPFAM" id="SSF52058">
    <property type="entry name" value="L domain-like"/>
    <property type="match status" value="1"/>
</dbReference>
<keyword evidence="1" id="KW-0433">Leucine-rich repeat</keyword>
<feature type="non-terminal residue" evidence="3">
    <location>
        <position position="222"/>
    </location>
</feature>
<dbReference type="InterPro" id="IPR032675">
    <property type="entry name" value="LRR_dom_sf"/>
</dbReference>
<dbReference type="PANTHER" id="PTHR48051:SF1">
    <property type="entry name" value="RAS SUPPRESSOR PROTEIN 1"/>
    <property type="match status" value="1"/>
</dbReference>
<dbReference type="Gene3D" id="3.80.10.10">
    <property type="entry name" value="Ribonuclease Inhibitor"/>
    <property type="match status" value="1"/>
</dbReference>
<dbReference type="GO" id="GO:0005737">
    <property type="term" value="C:cytoplasm"/>
    <property type="evidence" value="ECO:0007669"/>
    <property type="project" value="TreeGrafter"/>
</dbReference>
<dbReference type="AlphaFoldDB" id="A0A4P9Z2Y5"/>
<dbReference type="Proteomes" id="UP000278143">
    <property type="component" value="Unassembled WGS sequence"/>
</dbReference>
<evidence type="ECO:0000313" key="4">
    <source>
        <dbReference type="Proteomes" id="UP000278143"/>
    </source>
</evidence>
<name>A0A4P9Z2Y5_9FUNG</name>
<protein>
    <recommendedName>
        <fullName evidence="5">Leucine-rich repeat domain-containing protein</fullName>
    </recommendedName>
</protein>
<proteinExistence type="predicted"/>
<accession>A0A4P9Z2Y5</accession>
<dbReference type="SMART" id="SM00369">
    <property type="entry name" value="LRR_TYP"/>
    <property type="match status" value="4"/>
</dbReference>
<evidence type="ECO:0000256" key="1">
    <source>
        <dbReference type="ARBA" id="ARBA00022614"/>
    </source>
</evidence>
<dbReference type="EMBL" id="KZ989594">
    <property type="protein sequence ID" value="RKP25850.1"/>
    <property type="molecule type" value="Genomic_DNA"/>
</dbReference>
<dbReference type="SMART" id="SM00364">
    <property type="entry name" value="LRR_BAC"/>
    <property type="match status" value="3"/>
</dbReference>
<sequence>MQSLVCLQLCCNQLRSLPPEIGHLTGLRTLDLSGNQLRRLPETIGHLTQLTVLRVSRNRLQALPRSIGRLEHLERLAIDRNRLRELPSEVGQLKRLGWMDVRWNTELAALPAELIRLAFLRRLRTTGCPLQRRRPPSLRELTARTIIRHQIPLPARLPASLKRYLSSATQCTECNGPFFEHVHRRRRLFMKQYREIWLEYRLCSPHWATDRERIACLFGEMP</sequence>
<evidence type="ECO:0000256" key="2">
    <source>
        <dbReference type="ARBA" id="ARBA00022737"/>
    </source>
</evidence>
<dbReference type="PANTHER" id="PTHR48051">
    <property type="match status" value="1"/>
</dbReference>
<dbReference type="OrthoDB" id="660555at2759"/>
<gene>
    <name evidence="3" type="ORF">SYNPS1DRAFT_15063</name>
</gene>
<evidence type="ECO:0000313" key="3">
    <source>
        <dbReference type="EMBL" id="RKP25850.1"/>
    </source>
</evidence>
<dbReference type="InterPro" id="IPR050216">
    <property type="entry name" value="LRR_domain-containing"/>
</dbReference>
<keyword evidence="4" id="KW-1185">Reference proteome</keyword>
<evidence type="ECO:0008006" key="5">
    <source>
        <dbReference type="Google" id="ProtNLM"/>
    </source>
</evidence>
<dbReference type="PROSITE" id="PS51450">
    <property type="entry name" value="LRR"/>
    <property type="match status" value="1"/>
</dbReference>